<dbReference type="EMBL" id="QJSL01000017">
    <property type="protein sequence ID" value="RXW27722.1"/>
    <property type="molecule type" value="Genomic_DNA"/>
</dbReference>
<dbReference type="Proteomes" id="UP000290875">
    <property type="component" value="Unassembled WGS sequence"/>
</dbReference>
<comment type="caution">
    <text evidence="1">The sequence shown here is derived from an EMBL/GenBank/DDBJ whole genome shotgun (WGS) entry which is preliminary data.</text>
</comment>
<dbReference type="RefSeq" id="WP_129324727.1">
    <property type="nucleotide sequence ID" value="NZ_QJSL01000017.1"/>
</dbReference>
<gene>
    <name evidence="1" type="ORF">DM877_17740</name>
</gene>
<protein>
    <recommendedName>
        <fullName evidence="3">DUF3383 domain-containing protein</fullName>
    </recommendedName>
</protein>
<name>A0A4Q2E6D5_ENTCL</name>
<proteinExistence type="predicted"/>
<dbReference type="AlphaFoldDB" id="A0A4Q2E6D5"/>
<dbReference type="InterPro" id="IPR021808">
    <property type="entry name" value="DUF3383"/>
</dbReference>
<evidence type="ECO:0008006" key="3">
    <source>
        <dbReference type="Google" id="ProtNLM"/>
    </source>
</evidence>
<sequence length="492" mass="52556">MAIPLRKDVQINPGVLPAGGSALDLNGLILTDSAYAPVGSVITFTNKEDVAAYFGSASPEFSMAEVYFQGYDNSTKTPGALLFARFNPEAAAAWLRSGSMAAVTLDQLKLLSGVLTLTVDGTAHTSASIDLSTATSFAMAADLIETGIGSSVTVEYDTTQKRFIITSATDGAASTITYATGTLSAGLKLTAATGAQLSQGANAAVVTTAMQSVLDSSQNWAIFTTSFTPTEQEALDFSAWVNGQNHRFGYVPYTLEESATVAGSTETLAYKIISVYDYSDTVPTFGDQTHVASALGYAASLDFDRQEGRVPFKYRSLGGLLPEVTTSANYDALIANGYNFYGAYTANNYDTRYWADGTITGDFKWFDSFCFQIWLNANLMQDAIELFQSNRSIPYNARGKAIIEASFSDTLNQGITFGGIRTGVTLSSSQISEIQNAVGADISPSLIAKGYYLYIADATPTQRQERTSPSMTLWYCDGGCVQKITLASIEVQ</sequence>
<dbReference type="Pfam" id="PF11863">
    <property type="entry name" value="DUF3383"/>
    <property type="match status" value="1"/>
</dbReference>
<evidence type="ECO:0000313" key="1">
    <source>
        <dbReference type="EMBL" id="RXW27722.1"/>
    </source>
</evidence>
<reference evidence="1 2" key="1">
    <citation type="submission" date="2018-06" db="EMBL/GenBank/DDBJ databases">
        <title>Carbapenemase-producing Enterobacteriaceae present in wastewater treatment plant effluent and nearby surface waters in the US.</title>
        <authorList>
            <person name="Mathys D.A."/>
            <person name="Mollenkopf D.F."/>
            <person name="Feicht S.M."/>
            <person name="Adams R.J."/>
            <person name="Albers A.L."/>
            <person name="Grooters S.V."/>
            <person name="Stuever D.M."/>
            <person name="Daniels J.B."/>
            <person name="Wittum T.E."/>
        </authorList>
    </citation>
    <scope>NUCLEOTIDE SEQUENCE [LARGE SCALE GENOMIC DNA]</scope>
    <source>
        <strain evidence="1 2">GEO_4_Eff_A</strain>
    </source>
</reference>
<organism evidence="1 2">
    <name type="scientific">Enterobacter cloacae</name>
    <dbReference type="NCBI Taxonomy" id="550"/>
    <lineage>
        <taxon>Bacteria</taxon>
        <taxon>Pseudomonadati</taxon>
        <taxon>Pseudomonadota</taxon>
        <taxon>Gammaproteobacteria</taxon>
        <taxon>Enterobacterales</taxon>
        <taxon>Enterobacteriaceae</taxon>
        <taxon>Enterobacter</taxon>
        <taxon>Enterobacter cloacae complex</taxon>
    </lineage>
</organism>
<accession>A0A4Q2E6D5</accession>
<evidence type="ECO:0000313" key="2">
    <source>
        <dbReference type="Proteomes" id="UP000290875"/>
    </source>
</evidence>